<dbReference type="Proteomes" id="UP001306508">
    <property type="component" value="Unassembled WGS sequence"/>
</dbReference>
<keyword evidence="2" id="KW-0496">Mitochondrion</keyword>
<name>A0AAN7WQP1_9SACH</name>
<dbReference type="EMBL" id="JAWIZZ010000024">
    <property type="protein sequence ID" value="KAK5781887.1"/>
    <property type="molecule type" value="Genomic_DNA"/>
</dbReference>
<keyword evidence="4" id="KW-1185">Reference proteome</keyword>
<evidence type="ECO:0000313" key="3">
    <source>
        <dbReference type="EMBL" id="KAK5781887.1"/>
    </source>
</evidence>
<evidence type="ECO:0000256" key="2">
    <source>
        <dbReference type="ARBA" id="ARBA00023128"/>
    </source>
</evidence>
<proteinExistence type="predicted"/>
<comment type="subcellular location">
    <subcellularLocation>
        <location evidence="1">Mitochondrion</location>
    </subcellularLocation>
</comment>
<dbReference type="Pfam" id="PF08692">
    <property type="entry name" value="Pet20"/>
    <property type="match status" value="1"/>
</dbReference>
<organism evidence="3 4">
    <name type="scientific">Arxiozyma heterogenica</name>
    <dbReference type="NCBI Taxonomy" id="278026"/>
    <lineage>
        <taxon>Eukaryota</taxon>
        <taxon>Fungi</taxon>
        <taxon>Dikarya</taxon>
        <taxon>Ascomycota</taxon>
        <taxon>Saccharomycotina</taxon>
        <taxon>Saccharomycetes</taxon>
        <taxon>Saccharomycetales</taxon>
        <taxon>Saccharomycetaceae</taxon>
        <taxon>Arxiozyma</taxon>
    </lineage>
</organism>
<evidence type="ECO:0000256" key="1">
    <source>
        <dbReference type="ARBA" id="ARBA00004173"/>
    </source>
</evidence>
<dbReference type="GO" id="GO:0005739">
    <property type="term" value="C:mitochondrion"/>
    <property type="evidence" value="ECO:0007669"/>
    <property type="project" value="UniProtKB-SubCell"/>
</dbReference>
<dbReference type="AlphaFoldDB" id="A0AAN7WQP1"/>
<comment type="caution">
    <text evidence="3">The sequence shown here is derived from an EMBL/GenBank/DDBJ whole genome shotgun (WGS) entry which is preliminary data.</text>
</comment>
<accession>A0AAN7WQP1</accession>
<protein>
    <submittedName>
        <fullName evidence="3">Uncharacterized protein</fullName>
    </submittedName>
</protein>
<gene>
    <name evidence="3" type="ORF">RI543_000661</name>
</gene>
<evidence type="ECO:0000313" key="4">
    <source>
        <dbReference type="Proteomes" id="UP001306508"/>
    </source>
</evidence>
<reference evidence="4" key="1">
    <citation type="submission" date="2023-07" db="EMBL/GenBank/DDBJ databases">
        <title>A draft genome of Kazachstania heterogenica Y-27499.</title>
        <authorList>
            <person name="Donic C."/>
            <person name="Kralova J.S."/>
            <person name="Fidel L."/>
            <person name="Ben-Dor S."/>
            <person name="Jung S."/>
        </authorList>
    </citation>
    <scope>NUCLEOTIDE SEQUENCE [LARGE SCALE GENOMIC DNA]</scope>
    <source>
        <strain evidence="4">Y27499</strain>
    </source>
</reference>
<sequence length="175" mass="20212">MIEKKALASYRYVPKPGKSWKRLPRVPMTQYLETPELNTDIMYSGYRPVMYPVKENPLFRHKKNQQTIMNDFIGETTSDISNHNNIMDSSIKNNDTNSGEEKEKKTINKYLFGENNQGGIKTLGINGTWKYGPKVPSSLLPFNWWSVSSLGMECYPEWNGIPREVIAKLKPFDRS</sequence>
<dbReference type="InterPro" id="IPR014804">
    <property type="entry name" value="Pet20-like"/>
</dbReference>